<sequence>PNYNNKMIFVNEFQRGNPLIRNFSNNIVVEYQKNQIPDYVITSNSCVFFLSLKVYRLKPNYVEDRIKGTPQSFELRVLLVLVDVDDCVALLEELNISAIKSNLTLIVCWSFLEAGKYIESYKSFSSSAKSVDFIKTRPQPVELGGKTKKEQVLTSIKSVNKTDANTLINNFKNMKAVFTCSKETLLKCPGFGPVKAQNFYNTIHQPFKAK</sequence>
<dbReference type="GO" id="GO:0003684">
    <property type="term" value="F:damaged DNA binding"/>
    <property type="evidence" value="ECO:0000318"/>
    <property type="project" value="GO_Central"/>
</dbReference>
<keyword evidence="6" id="KW-0539">Nucleus</keyword>
<dbReference type="CDD" id="cd22325">
    <property type="entry name" value="ERCC1_C-like"/>
    <property type="match status" value="1"/>
</dbReference>
<dbReference type="InterPro" id="IPR047260">
    <property type="entry name" value="ERCC1-like_central_dom"/>
</dbReference>
<dbReference type="InterPro" id="IPR010994">
    <property type="entry name" value="RuvA_2-like"/>
</dbReference>
<dbReference type="GO" id="GO:0000110">
    <property type="term" value="C:nucleotide-excision repair factor 1 complex"/>
    <property type="evidence" value="ECO:0000318"/>
    <property type="project" value="GO_Central"/>
</dbReference>
<gene>
    <name evidence="8" type="ORF">DICPUDRAFT_20909</name>
</gene>
<dbReference type="OrthoDB" id="10262814at2759"/>
<feature type="non-terminal residue" evidence="8">
    <location>
        <position position="1"/>
    </location>
</feature>
<dbReference type="GO" id="GO:0003697">
    <property type="term" value="F:single-stranded DNA binding"/>
    <property type="evidence" value="ECO:0000318"/>
    <property type="project" value="GO_Central"/>
</dbReference>
<name>F0ZUL4_DICPU</name>
<dbReference type="FunFam" id="3.40.50.10130:FF:000001">
    <property type="entry name" value="DNA excision repair protein ERCC-1"/>
    <property type="match status" value="1"/>
</dbReference>
<dbReference type="eggNOG" id="KOG2841">
    <property type="taxonomic scope" value="Eukaryota"/>
</dbReference>
<evidence type="ECO:0000256" key="4">
    <source>
        <dbReference type="ARBA" id="ARBA00023125"/>
    </source>
</evidence>
<dbReference type="Gene3D" id="1.10.150.20">
    <property type="entry name" value="5' to 3' exonuclease, C-terminal subdomain"/>
    <property type="match status" value="1"/>
</dbReference>
<evidence type="ECO:0000256" key="5">
    <source>
        <dbReference type="ARBA" id="ARBA00023204"/>
    </source>
</evidence>
<comment type="subcellular location">
    <subcellularLocation>
        <location evidence="1">Nucleus</location>
    </subcellularLocation>
</comment>
<evidence type="ECO:0000256" key="3">
    <source>
        <dbReference type="ARBA" id="ARBA00022763"/>
    </source>
</evidence>
<dbReference type="PANTHER" id="PTHR12749">
    <property type="entry name" value="EXCISION REPAIR CROSS-COMPLEMENTING 1 ERCC1"/>
    <property type="match status" value="1"/>
</dbReference>
<keyword evidence="5" id="KW-0234">DNA repair</keyword>
<dbReference type="RefSeq" id="XP_003291100.1">
    <property type="nucleotide sequence ID" value="XM_003291052.1"/>
</dbReference>
<feature type="domain" description="ERCC1-like central" evidence="7">
    <location>
        <begin position="7"/>
        <end position="122"/>
    </location>
</feature>
<keyword evidence="3" id="KW-0227">DNA damage</keyword>
<accession>F0ZUL4</accession>
<keyword evidence="9" id="KW-1185">Reference proteome</keyword>
<dbReference type="GO" id="GO:0006302">
    <property type="term" value="P:double-strand break repair"/>
    <property type="evidence" value="ECO:0007669"/>
    <property type="project" value="UniProtKB-ARBA"/>
</dbReference>
<dbReference type="InterPro" id="IPR004579">
    <property type="entry name" value="ERCC1/RAD10/SWI10"/>
</dbReference>
<dbReference type="GO" id="GO:0006312">
    <property type="term" value="P:mitotic recombination"/>
    <property type="evidence" value="ECO:0000318"/>
    <property type="project" value="GO_Central"/>
</dbReference>
<evidence type="ECO:0000259" key="7">
    <source>
        <dbReference type="Pfam" id="PF03834"/>
    </source>
</evidence>
<dbReference type="Gene3D" id="3.40.50.10130">
    <property type="match status" value="1"/>
</dbReference>
<evidence type="ECO:0000256" key="1">
    <source>
        <dbReference type="ARBA" id="ARBA00004123"/>
    </source>
</evidence>
<dbReference type="SUPFAM" id="SSF47781">
    <property type="entry name" value="RuvA domain 2-like"/>
    <property type="match status" value="1"/>
</dbReference>
<dbReference type="NCBIfam" id="TIGR00597">
    <property type="entry name" value="rad10"/>
    <property type="match status" value="1"/>
</dbReference>
<feature type="non-terminal residue" evidence="8">
    <location>
        <position position="210"/>
    </location>
</feature>
<keyword evidence="4" id="KW-0238">DNA-binding</keyword>
<dbReference type="VEuPathDB" id="AmoebaDB:DICPUDRAFT_20909"/>
<dbReference type="InterPro" id="IPR011335">
    <property type="entry name" value="Restrct_endonuc-II-like"/>
</dbReference>
<organism evidence="8 9">
    <name type="scientific">Dictyostelium purpureum</name>
    <name type="common">Slime mold</name>
    <dbReference type="NCBI Taxonomy" id="5786"/>
    <lineage>
        <taxon>Eukaryota</taxon>
        <taxon>Amoebozoa</taxon>
        <taxon>Evosea</taxon>
        <taxon>Eumycetozoa</taxon>
        <taxon>Dictyostelia</taxon>
        <taxon>Dictyosteliales</taxon>
        <taxon>Dictyosteliaceae</taxon>
        <taxon>Dictyostelium</taxon>
    </lineage>
</organism>
<evidence type="ECO:0000256" key="2">
    <source>
        <dbReference type="ARBA" id="ARBA00008283"/>
    </source>
</evidence>
<dbReference type="KEGG" id="dpp:DICPUDRAFT_20909"/>
<dbReference type="Pfam" id="PF03834">
    <property type="entry name" value="Rad10"/>
    <property type="match status" value="1"/>
</dbReference>
<proteinExistence type="inferred from homology"/>
<evidence type="ECO:0000313" key="8">
    <source>
        <dbReference type="EMBL" id="EGC32370.1"/>
    </source>
</evidence>
<dbReference type="EMBL" id="GL871196">
    <property type="protein sequence ID" value="EGC32370.1"/>
    <property type="molecule type" value="Genomic_DNA"/>
</dbReference>
<comment type="similarity">
    <text evidence="2">Belongs to the ERCC1/RAD10/SWI10 family.</text>
</comment>
<dbReference type="GeneID" id="10507291"/>
<dbReference type="InParanoid" id="F0ZUL4"/>
<dbReference type="SUPFAM" id="SSF52980">
    <property type="entry name" value="Restriction endonuclease-like"/>
    <property type="match status" value="1"/>
</dbReference>
<reference evidence="9" key="1">
    <citation type="journal article" date="2011" name="Genome Biol.">
        <title>Comparative genomics of the social amoebae Dictyostelium discoideum and Dictyostelium purpureum.</title>
        <authorList>
            <consortium name="US DOE Joint Genome Institute (JGI-PGF)"/>
            <person name="Sucgang R."/>
            <person name="Kuo A."/>
            <person name="Tian X."/>
            <person name="Salerno W."/>
            <person name="Parikh A."/>
            <person name="Feasley C.L."/>
            <person name="Dalin E."/>
            <person name="Tu H."/>
            <person name="Huang E."/>
            <person name="Barry K."/>
            <person name="Lindquist E."/>
            <person name="Shapiro H."/>
            <person name="Bruce D."/>
            <person name="Schmutz J."/>
            <person name="Salamov A."/>
            <person name="Fey P."/>
            <person name="Gaudet P."/>
            <person name="Anjard C."/>
            <person name="Babu M.M."/>
            <person name="Basu S."/>
            <person name="Bushmanova Y."/>
            <person name="van der Wel H."/>
            <person name="Katoh-Kurasawa M."/>
            <person name="Dinh C."/>
            <person name="Coutinho P.M."/>
            <person name="Saito T."/>
            <person name="Elias M."/>
            <person name="Schaap P."/>
            <person name="Kay R.R."/>
            <person name="Henrissat B."/>
            <person name="Eichinger L."/>
            <person name="Rivero F."/>
            <person name="Putnam N.H."/>
            <person name="West C.M."/>
            <person name="Loomis W.F."/>
            <person name="Chisholm R.L."/>
            <person name="Shaulsky G."/>
            <person name="Strassmann J.E."/>
            <person name="Queller D.C."/>
            <person name="Kuspa A."/>
            <person name="Grigoriev I.V."/>
        </authorList>
    </citation>
    <scope>NUCLEOTIDE SEQUENCE [LARGE SCALE GENOMIC DNA]</scope>
    <source>
        <strain evidence="9">QSDP1</strain>
    </source>
</reference>
<dbReference type="GO" id="GO:0070914">
    <property type="term" value="P:UV-damage excision repair"/>
    <property type="evidence" value="ECO:0000318"/>
    <property type="project" value="GO_Central"/>
</dbReference>
<evidence type="ECO:0000256" key="6">
    <source>
        <dbReference type="ARBA" id="ARBA00023242"/>
    </source>
</evidence>
<evidence type="ECO:0000313" key="9">
    <source>
        <dbReference type="Proteomes" id="UP000001064"/>
    </source>
</evidence>
<dbReference type="STRING" id="5786.F0ZUL4"/>
<dbReference type="Proteomes" id="UP000001064">
    <property type="component" value="Unassembled WGS sequence"/>
</dbReference>
<protein>
    <recommendedName>
        <fullName evidence="7">ERCC1-like central domain-containing protein</fullName>
    </recommendedName>
</protein>
<dbReference type="PANTHER" id="PTHR12749:SF0">
    <property type="entry name" value="DNA EXCISION REPAIR PROTEIN ERCC-1"/>
    <property type="match status" value="1"/>
</dbReference>
<dbReference type="OMA" id="PHCVLVH"/>
<dbReference type="AlphaFoldDB" id="F0ZUL4"/>
<dbReference type="GO" id="GO:0070522">
    <property type="term" value="C:ERCC4-ERCC1 complex"/>
    <property type="evidence" value="ECO:0000318"/>
    <property type="project" value="GO_Central"/>
</dbReference>